<feature type="transmembrane region" description="Helical" evidence="1">
    <location>
        <begin position="95"/>
        <end position="116"/>
    </location>
</feature>
<accession>A0ABQ2MHA8</accession>
<name>A0ABQ2MHA8_9ACTN</name>
<proteinExistence type="predicted"/>
<dbReference type="RefSeq" id="WP_189038088.1">
    <property type="nucleotide sequence ID" value="NZ_BMMP01000011.1"/>
</dbReference>
<reference evidence="3" key="1">
    <citation type="journal article" date="2019" name="Int. J. Syst. Evol. Microbiol.">
        <title>The Global Catalogue of Microorganisms (GCM) 10K type strain sequencing project: providing services to taxonomists for standard genome sequencing and annotation.</title>
        <authorList>
            <consortium name="The Broad Institute Genomics Platform"/>
            <consortium name="The Broad Institute Genome Sequencing Center for Infectious Disease"/>
            <person name="Wu L."/>
            <person name="Ma J."/>
        </authorList>
    </citation>
    <scope>NUCLEOTIDE SEQUENCE [LARGE SCALE GENOMIC DNA]</scope>
    <source>
        <strain evidence="3">CGMCC 4.7178</strain>
    </source>
</reference>
<evidence type="ECO:0000313" key="3">
    <source>
        <dbReference type="Proteomes" id="UP000631535"/>
    </source>
</evidence>
<dbReference type="Proteomes" id="UP000631535">
    <property type="component" value="Unassembled WGS sequence"/>
</dbReference>
<feature type="transmembrane region" description="Helical" evidence="1">
    <location>
        <begin position="122"/>
        <end position="140"/>
    </location>
</feature>
<evidence type="ECO:0000256" key="1">
    <source>
        <dbReference type="SAM" id="Phobius"/>
    </source>
</evidence>
<gene>
    <name evidence="2" type="ORF">GCM10012287_34880</name>
</gene>
<protein>
    <recommendedName>
        <fullName evidence="4">Integral membrane protein</fullName>
    </recommendedName>
</protein>
<keyword evidence="1" id="KW-1133">Transmembrane helix</keyword>
<comment type="caution">
    <text evidence="2">The sequence shown here is derived from an EMBL/GenBank/DDBJ whole genome shotgun (WGS) entry which is preliminary data.</text>
</comment>
<sequence length="161" mass="17260">MSDPGGALAEVARQRGAAAAKVRLPWSYPALFAVVWAALLGGTTAARDHERLGIPLFPYTFVAATALAVLLVVFRRRSGLHLLWRSTPYPALKRLQARTTGVVAGGAVVELGLYLLGDRWIAASWAALVFAALHGVLVAAQLRRVNREIRADIREGRPGSA</sequence>
<evidence type="ECO:0000313" key="2">
    <source>
        <dbReference type="EMBL" id="GGO51867.1"/>
    </source>
</evidence>
<feature type="transmembrane region" description="Helical" evidence="1">
    <location>
        <begin position="26"/>
        <end position="46"/>
    </location>
</feature>
<evidence type="ECO:0008006" key="4">
    <source>
        <dbReference type="Google" id="ProtNLM"/>
    </source>
</evidence>
<keyword evidence="1" id="KW-0812">Transmembrane</keyword>
<dbReference type="EMBL" id="BMMP01000011">
    <property type="protein sequence ID" value="GGO51867.1"/>
    <property type="molecule type" value="Genomic_DNA"/>
</dbReference>
<keyword evidence="1" id="KW-0472">Membrane</keyword>
<keyword evidence="3" id="KW-1185">Reference proteome</keyword>
<organism evidence="2 3">
    <name type="scientific">Streptomyces daqingensis</name>
    <dbReference type="NCBI Taxonomy" id="1472640"/>
    <lineage>
        <taxon>Bacteria</taxon>
        <taxon>Bacillati</taxon>
        <taxon>Actinomycetota</taxon>
        <taxon>Actinomycetes</taxon>
        <taxon>Kitasatosporales</taxon>
        <taxon>Streptomycetaceae</taxon>
        <taxon>Streptomyces</taxon>
    </lineage>
</organism>
<feature type="transmembrane region" description="Helical" evidence="1">
    <location>
        <begin position="52"/>
        <end position="74"/>
    </location>
</feature>